<reference evidence="8" key="2">
    <citation type="submission" date="2023-03" db="EMBL/GenBank/DDBJ databases">
        <authorList>
            <person name="Zhang Z."/>
        </authorList>
    </citation>
    <scope>NUCLEOTIDE SEQUENCE</scope>
    <source>
        <strain evidence="8">DSA</strain>
    </source>
</reference>
<feature type="transmembrane region" description="Helical" evidence="6">
    <location>
        <begin position="241"/>
        <end position="258"/>
    </location>
</feature>
<feature type="transmembrane region" description="Helical" evidence="6">
    <location>
        <begin position="165"/>
        <end position="186"/>
    </location>
</feature>
<dbReference type="Proteomes" id="UP001172911">
    <property type="component" value="Unassembled WGS sequence"/>
</dbReference>
<evidence type="ECO:0000256" key="3">
    <source>
        <dbReference type="ARBA" id="ARBA00022692"/>
    </source>
</evidence>
<evidence type="ECO:0000256" key="6">
    <source>
        <dbReference type="SAM" id="Phobius"/>
    </source>
</evidence>
<feature type="transmembrane region" description="Helical" evidence="6">
    <location>
        <begin position="294"/>
        <end position="317"/>
    </location>
</feature>
<keyword evidence="5 6" id="KW-0472">Membrane</keyword>
<evidence type="ECO:0000256" key="4">
    <source>
        <dbReference type="ARBA" id="ARBA00022989"/>
    </source>
</evidence>
<dbReference type="Gene3D" id="1.20.1250.20">
    <property type="entry name" value="MFS general substrate transporter like domains"/>
    <property type="match status" value="1"/>
</dbReference>
<dbReference type="PROSITE" id="PS50850">
    <property type="entry name" value="MFS"/>
    <property type="match status" value="1"/>
</dbReference>
<dbReference type="EMBL" id="JARPTC010000035">
    <property type="protein sequence ID" value="MDO7789093.1"/>
    <property type="molecule type" value="Genomic_DNA"/>
</dbReference>
<evidence type="ECO:0000259" key="7">
    <source>
        <dbReference type="PROSITE" id="PS50850"/>
    </source>
</evidence>
<comment type="caution">
    <text evidence="8">The sequence shown here is derived from an EMBL/GenBank/DDBJ whole genome shotgun (WGS) entry which is preliminary data.</text>
</comment>
<evidence type="ECO:0000256" key="5">
    <source>
        <dbReference type="ARBA" id="ARBA00023136"/>
    </source>
</evidence>
<dbReference type="PROSITE" id="PS00216">
    <property type="entry name" value="SUGAR_TRANSPORT_1"/>
    <property type="match status" value="1"/>
</dbReference>
<dbReference type="InterPro" id="IPR052714">
    <property type="entry name" value="MFS_Exporter"/>
</dbReference>
<dbReference type="GO" id="GO:0022857">
    <property type="term" value="F:transmembrane transporter activity"/>
    <property type="evidence" value="ECO:0007669"/>
    <property type="project" value="InterPro"/>
</dbReference>
<sequence length="391" mass="42277">MKQNLWTKDFILICLANLMIFTSFYFLLPTLPIFVTDVLKGDESNVGYIIGVLSLTAVLVRPLSGFALDVIGRRKVLLLALIAFSLAMGGYYFVTSLTLLFVLRVVHGFTWGFTTTGAGTVASDIVPAARRGEGMGYYGLSNTLAMAAGPALGIIILNHAGFDSLFIAGFVVALIGLLALFGISFHQDIKIEVKGKLSLDSFFESKVYSLSILMFFTALVYGGIVSFITLYGNKIGVGNPGIYFLIYALTLLIIRPWAGKEFDKNGPIKIMALGFIAIAVAFVLLFLAKGEILFIASAIAMGVGFGIIHPTAMAMAINKVQPFRRGAANGTIFSAFDLGIGLGSILLGILSKEVGLAFMYLTCAFVILIPMLLFYLKDAKEYQRVQNKPNN</sequence>
<proteinExistence type="predicted"/>
<evidence type="ECO:0000313" key="9">
    <source>
        <dbReference type="Proteomes" id="UP001172911"/>
    </source>
</evidence>
<dbReference type="GO" id="GO:0005886">
    <property type="term" value="C:plasma membrane"/>
    <property type="evidence" value="ECO:0007669"/>
    <property type="project" value="UniProtKB-SubCell"/>
</dbReference>
<accession>A0AAW7ZIU4</accession>
<feature type="transmembrane region" description="Helical" evidence="6">
    <location>
        <begin position="356"/>
        <end position="376"/>
    </location>
</feature>
<evidence type="ECO:0000256" key="1">
    <source>
        <dbReference type="ARBA" id="ARBA00004651"/>
    </source>
</evidence>
<dbReference type="InterPro" id="IPR005829">
    <property type="entry name" value="Sugar_transporter_CS"/>
</dbReference>
<name>A0AAW7ZIU4_9FIRM</name>
<dbReference type="InterPro" id="IPR036259">
    <property type="entry name" value="MFS_trans_sf"/>
</dbReference>
<keyword evidence="9" id="KW-1185">Reference proteome</keyword>
<reference evidence="8" key="1">
    <citation type="journal article" date="2023" name="J. Hazard. Mater.">
        <title>Anaerobic biodegradation of pyrene and benzo[a]pyrene by a new sulfate-reducing Desulforamulus aquiferis strain DSA.</title>
        <authorList>
            <person name="Zhang Z."/>
            <person name="Sun J."/>
            <person name="Gong X."/>
            <person name="Wang C."/>
            <person name="Wang H."/>
        </authorList>
    </citation>
    <scope>NUCLEOTIDE SEQUENCE</scope>
    <source>
        <strain evidence="8">DSA</strain>
    </source>
</reference>
<feature type="transmembrane region" description="Helical" evidence="6">
    <location>
        <begin position="46"/>
        <end position="64"/>
    </location>
</feature>
<feature type="domain" description="Major facilitator superfamily (MFS) profile" evidence="7">
    <location>
        <begin position="9"/>
        <end position="380"/>
    </location>
</feature>
<keyword evidence="2" id="KW-0813">Transport</keyword>
<dbReference type="PANTHER" id="PTHR23531:SF2">
    <property type="entry name" value="PERMEASE"/>
    <property type="match status" value="1"/>
</dbReference>
<feature type="transmembrane region" description="Helical" evidence="6">
    <location>
        <begin position="270"/>
        <end position="288"/>
    </location>
</feature>
<comment type="subcellular location">
    <subcellularLocation>
        <location evidence="1">Cell membrane</location>
        <topology evidence="1">Multi-pass membrane protein</topology>
    </subcellularLocation>
</comment>
<feature type="transmembrane region" description="Helical" evidence="6">
    <location>
        <begin position="136"/>
        <end position="159"/>
    </location>
</feature>
<gene>
    <name evidence="8" type="ORF">P6N53_17925</name>
</gene>
<dbReference type="InterPro" id="IPR020846">
    <property type="entry name" value="MFS_dom"/>
</dbReference>
<dbReference type="SUPFAM" id="SSF103473">
    <property type="entry name" value="MFS general substrate transporter"/>
    <property type="match status" value="1"/>
</dbReference>
<feature type="transmembrane region" description="Helical" evidence="6">
    <location>
        <begin position="329"/>
        <end position="350"/>
    </location>
</feature>
<dbReference type="AlphaFoldDB" id="A0AAW7ZIU4"/>
<dbReference type="InterPro" id="IPR011701">
    <property type="entry name" value="MFS"/>
</dbReference>
<feature type="transmembrane region" description="Helical" evidence="6">
    <location>
        <begin position="12"/>
        <end position="34"/>
    </location>
</feature>
<feature type="transmembrane region" description="Helical" evidence="6">
    <location>
        <begin position="207"/>
        <end position="229"/>
    </location>
</feature>
<dbReference type="PANTHER" id="PTHR23531">
    <property type="entry name" value="QUINOLENE RESISTANCE PROTEIN NORA"/>
    <property type="match status" value="1"/>
</dbReference>
<dbReference type="CDD" id="cd17489">
    <property type="entry name" value="MFS_YfcJ_like"/>
    <property type="match status" value="1"/>
</dbReference>
<evidence type="ECO:0000313" key="8">
    <source>
        <dbReference type="EMBL" id="MDO7789093.1"/>
    </source>
</evidence>
<keyword evidence="3 6" id="KW-0812">Transmembrane</keyword>
<feature type="transmembrane region" description="Helical" evidence="6">
    <location>
        <begin position="76"/>
        <end position="103"/>
    </location>
</feature>
<protein>
    <submittedName>
        <fullName evidence="8">MFS transporter</fullName>
    </submittedName>
</protein>
<keyword evidence="4 6" id="KW-1133">Transmembrane helix</keyword>
<feature type="transmembrane region" description="Helical" evidence="6">
    <location>
        <begin position="109"/>
        <end position="129"/>
    </location>
</feature>
<dbReference type="RefSeq" id="WP_304545613.1">
    <property type="nucleotide sequence ID" value="NZ_JARPTC010000035.1"/>
</dbReference>
<dbReference type="Pfam" id="PF07690">
    <property type="entry name" value="MFS_1"/>
    <property type="match status" value="1"/>
</dbReference>
<evidence type="ECO:0000256" key="2">
    <source>
        <dbReference type="ARBA" id="ARBA00022448"/>
    </source>
</evidence>
<organism evidence="8 9">
    <name type="scientific">Desulforamulus aquiferis</name>
    <dbReference type="NCBI Taxonomy" id="1397668"/>
    <lineage>
        <taxon>Bacteria</taxon>
        <taxon>Bacillati</taxon>
        <taxon>Bacillota</taxon>
        <taxon>Clostridia</taxon>
        <taxon>Eubacteriales</taxon>
        <taxon>Peptococcaceae</taxon>
        <taxon>Desulforamulus</taxon>
    </lineage>
</organism>